<reference evidence="2" key="1">
    <citation type="submission" date="2018-05" db="EMBL/GenBank/DDBJ databases">
        <authorList>
            <person name="Lanie J.A."/>
            <person name="Ng W.-L."/>
            <person name="Kazmierczak K.M."/>
            <person name="Andrzejewski T.M."/>
            <person name="Davidsen T.M."/>
            <person name="Wayne K.J."/>
            <person name="Tettelin H."/>
            <person name="Glass J.I."/>
            <person name="Rusch D."/>
            <person name="Podicherti R."/>
            <person name="Tsui H.-C.T."/>
            <person name="Winkler M.E."/>
        </authorList>
    </citation>
    <scope>NUCLEOTIDE SEQUENCE</scope>
</reference>
<dbReference type="Gene3D" id="2.30.110.10">
    <property type="entry name" value="Electron Transport, Fmn-binding Protein, Chain A"/>
    <property type="match status" value="1"/>
</dbReference>
<evidence type="ECO:0000259" key="1">
    <source>
        <dbReference type="Pfam" id="PF01243"/>
    </source>
</evidence>
<dbReference type="EMBL" id="UINC01008428">
    <property type="protein sequence ID" value="SVA37934.1"/>
    <property type="molecule type" value="Genomic_DNA"/>
</dbReference>
<name>A0A381VCR5_9ZZZZ</name>
<dbReference type="Pfam" id="PF01243">
    <property type="entry name" value="PNPOx_N"/>
    <property type="match status" value="1"/>
</dbReference>
<gene>
    <name evidence="2" type="ORF">METZ01_LOCUS90788</name>
</gene>
<dbReference type="InterPro" id="IPR012349">
    <property type="entry name" value="Split_barrel_FMN-bd"/>
</dbReference>
<dbReference type="AlphaFoldDB" id="A0A381VCR5"/>
<dbReference type="InterPro" id="IPR011576">
    <property type="entry name" value="Pyridox_Oxase_N"/>
</dbReference>
<accession>A0A381VCR5</accession>
<dbReference type="SUPFAM" id="SSF50475">
    <property type="entry name" value="FMN-binding split barrel"/>
    <property type="match status" value="1"/>
</dbReference>
<feature type="non-terminal residue" evidence="2">
    <location>
        <position position="117"/>
    </location>
</feature>
<feature type="domain" description="Pyridoxamine 5'-phosphate oxidase N-terminal" evidence="1">
    <location>
        <begin position="3"/>
        <end position="88"/>
    </location>
</feature>
<evidence type="ECO:0000313" key="2">
    <source>
        <dbReference type="EMBL" id="SVA37934.1"/>
    </source>
</evidence>
<proteinExistence type="predicted"/>
<protein>
    <recommendedName>
        <fullName evidence="1">Pyridoxamine 5'-phosphate oxidase N-terminal domain-containing protein</fullName>
    </recommendedName>
</protein>
<sequence>MDKHNTLTLATSSDGKPWAATVFFVSDKNLSLYFVSDHRTRHGRDMQKNARVVATVNADCDNWHDVRGLQIDGTASIINGLARAKALALYLAKFPQIDALFASPKGEHEETIAERLK</sequence>
<organism evidence="2">
    <name type="scientific">marine metagenome</name>
    <dbReference type="NCBI Taxonomy" id="408172"/>
    <lineage>
        <taxon>unclassified sequences</taxon>
        <taxon>metagenomes</taxon>
        <taxon>ecological metagenomes</taxon>
    </lineage>
</organism>